<name>A0ACB6RD66_9PLEO</name>
<dbReference type="Proteomes" id="UP000799755">
    <property type="component" value="Unassembled WGS sequence"/>
</dbReference>
<organism evidence="1 2">
    <name type="scientific">Lindgomyces ingoldianus</name>
    <dbReference type="NCBI Taxonomy" id="673940"/>
    <lineage>
        <taxon>Eukaryota</taxon>
        <taxon>Fungi</taxon>
        <taxon>Dikarya</taxon>
        <taxon>Ascomycota</taxon>
        <taxon>Pezizomycotina</taxon>
        <taxon>Dothideomycetes</taxon>
        <taxon>Pleosporomycetidae</taxon>
        <taxon>Pleosporales</taxon>
        <taxon>Lindgomycetaceae</taxon>
        <taxon>Lindgomyces</taxon>
    </lineage>
</organism>
<accession>A0ACB6RD66</accession>
<protein>
    <submittedName>
        <fullName evidence="1">Uncharacterized protein</fullName>
    </submittedName>
</protein>
<sequence length="168" mass="19185">RKWVWLPQRSNKEHPPKIRPQYYSVLHPGPHHKVGLNRHLNAERDMSGTQSILNPRERLGGESDRRLRDRALSNPSKQTNQWRGERGDMLTRAQRFQKSPAMLQSCEEAQPGEGECALDSARIGKCDPKKRSRRNLSRLLGSYGAWSGVGRSSLSTLEYFGQAIQEQP</sequence>
<reference evidence="1" key="1">
    <citation type="journal article" date="2020" name="Stud. Mycol.">
        <title>101 Dothideomycetes genomes: a test case for predicting lifestyles and emergence of pathogens.</title>
        <authorList>
            <person name="Haridas S."/>
            <person name="Albert R."/>
            <person name="Binder M."/>
            <person name="Bloem J."/>
            <person name="Labutti K."/>
            <person name="Salamov A."/>
            <person name="Andreopoulos B."/>
            <person name="Baker S."/>
            <person name="Barry K."/>
            <person name="Bills G."/>
            <person name="Bluhm B."/>
            <person name="Cannon C."/>
            <person name="Castanera R."/>
            <person name="Culley D."/>
            <person name="Daum C."/>
            <person name="Ezra D."/>
            <person name="Gonzalez J."/>
            <person name="Henrissat B."/>
            <person name="Kuo A."/>
            <person name="Liang C."/>
            <person name="Lipzen A."/>
            <person name="Lutzoni F."/>
            <person name="Magnuson J."/>
            <person name="Mondo S."/>
            <person name="Nolan M."/>
            <person name="Ohm R."/>
            <person name="Pangilinan J."/>
            <person name="Park H.-J."/>
            <person name="Ramirez L."/>
            <person name="Alfaro M."/>
            <person name="Sun H."/>
            <person name="Tritt A."/>
            <person name="Yoshinaga Y."/>
            <person name="Zwiers L.-H."/>
            <person name="Turgeon B."/>
            <person name="Goodwin S."/>
            <person name="Spatafora J."/>
            <person name="Crous P."/>
            <person name="Grigoriev I."/>
        </authorList>
    </citation>
    <scope>NUCLEOTIDE SEQUENCE</scope>
    <source>
        <strain evidence="1">ATCC 200398</strain>
    </source>
</reference>
<feature type="non-terminal residue" evidence="1">
    <location>
        <position position="1"/>
    </location>
</feature>
<dbReference type="EMBL" id="MU003493">
    <property type="protein sequence ID" value="KAF2477086.1"/>
    <property type="molecule type" value="Genomic_DNA"/>
</dbReference>
<gene>
    <name evidence="1" type="ORF">BDR25DRAFT_371019</name>
</gene>
<comment type="caution">
    <text evidence="1">The sequence shown here is derived from an EMBL/GenBank/DDBJ whole genome shotgun (WGS) entry which is preliminary data.</text>
</comment>
<evidence type="ECO:0000313" key="2">
    <source>
        <dbReference type="Proteomes" id="UP000799755"/>
    </source>
</evidence>
<keyword evidence="2" id="KW-1185">Reference proteome</keyword>
<proteinExistence type="predicted"/>
<evidence type="ECO:0000313" key="1">
    <source>
        <dbReference type="EMBL" id="KAF2477086.1"/>
    </source>
</evidence>